<comment type="caution">
    <text evidence="2">The sequence shown here is derived from an EMBL/GenBank/DDBJ whole genome shotgun (WGS) entry which is preliminary data.</text>
</comment>
<evidence type="ECO:0000313" key="3">
    <source>
        <dbReference type="Proteomes" id="UP000601099"/>
    </source>
</evidence>
<accession>A0ABS0L5B0</accession>
<evidence type="ECO:0000313" key="2">
    <source>
        <dbReference type="EMBL" id="MBG8555282.1"/>
    </source>
</evidence>
<keyword evidence="3" id="KW-1185">Reference proteome</keyword>
<feature type="transmembrane region" description="Helical" evidence="1">
    <location>
        <begin position="61"/>
        <end position="82"/>
    </location>
</feature>
<feature type="transmembrane region" description="Helical" evidence="1">
    <location>
        <begin position="30"/>
        <end position="49"/>
    </location>
</feature>
<evidence type="ECO:0000256" key="1">
    <source>
        <dbReference type="SAM" id="Phobius"/>
    </source>
</evidence>
<reference evidence="2 3" key="1">
    <citation type="submission" date="2020-11" db="EMBL/GenBank/DDBJ databases">
        <title>Hymenobacter sp.</title>
        <authorList>
            <person name="Kim M.K."/>
        </authorList>
    </citation>
    <scope>NUCLEOTIDE SEQUENCE [LARGE SCALE GENOMIC DNA]</scope>
    <source>
        <strain evidence="2 3">BT594</strain>
    </source>
</reference>
<proteinExistence type="predicted"/>
<keyword evidence="1" id="KW-0472">Membrane</keyword>
<keyword evidence="1" id="KW-1133">Transmembrane helix</keyword>
<dbReference type="RefSeq" id="WP_196956305.1">
    <property type="nucleotide sequence ID" value="NZ_JADWYK010000012.1"/>
</dbReference>
<dbReference type="EMBL" id="JADWYK010000012">
    <property type="protein sequence ID" value="MBG8555282.1"/>
    <property type="molecule type" value="Genomic_DNA"/>
</dbReference>
<sequence>MRSTFSYQVAIWLPMLAAFLLSLAHLSGHFILIGFLQIGLFMLAARGIIRWEEKVGKTTIASWTFLAVAGITLWFSVVTWLFRDWNI</sequence>
<dbReference type="Proteomes" id="UP000601099">
    <property type="component" value="Unassembled WGS sequence"/>
</dbReference>
<keyword evidence="1" id="KW-0812">Transmembrane</keyword>
<gene>
    <name evidence="2" type="ORF">I5L79_17160</name>
</gene>
<protein>
    <submittedName>
        <fullName evidence="2">Uncharacterized protein</fullName>
    </submittedName>
</protein>
<name>A0ABS0L5B0_9BACT</name>
<organism evidence="2 3">
    <name type="scientific">Hymenobacter guriensis</name>
    <dbReference type="NCBI Taxonomy" id="2793065"/>
    <lineage>
        <taxon>Bacteria</taxon>
        <taxon>Pseudomonadati</taxon>
        <taxon>Bacteroidota</taxon>
        <taxon>Cytophagia</taxon>
        <taxon>Cytophagales</taxon>
        <taxon>Hymenobacteraceae</taxon>
        <taxon>Hymenobacter</taxon>
    </lineage>
</organism>
<feature type="transmembrane region" description="Helical" evidence="1">
    <location>
        <begin position="7"/>
        <end position="24"/>
    </location>
</feature>